<gene>
    <name evidence="1" type="ORF">L195_g059710</name>
</gene>
<proteinExistence type="predicted"/>
<reference evidence="1 2" key="2">
    <citation type="journal article" date="2017" name="Front. Plant Sci.">
        <title>Gene Classification and Mining of Molecular Markers Useful in Red Clover (Trifolium pratense) Breeding.</title>
        <authorList>
            <person name="Istvanek J."/>
            <person name="Dluhosova J."/>
            <person name="Dluhos P."/>
            <person name="Patkova L."/>
            <person name="Nedelnik J."/>
            <person name="Repkova J."/>
        </authorList>
    </citation>
    <scope>NUCLEOTIDE SEQUENCE [LARGE SCALE GENOMIC DNA]</scope>
    <source>
        <strain evidence="2">cv. Tatra</strain>
        <tissue evidence="1">Young leaves</tissue>
    </source>
</reference>
<accession>A0A2K3JZR4</accession>
<organism evidence="1 2">
    <name type="scientific">Trifolium pratense</name>
    <name type="common">Red clover</name>
    <dbReference type="NCBI Taxonomy" id="57577"/>
    <lineage>
        <taxon>Eukaryota</taxon>
        <taxon>Viridiplantae</taxon>
        <taxon>Streptophyta</taxon>
        <taxon>Embryophyta</taxon>
        <taxon>Tracheophyta</taxon>
        <taxon>Spermatophyta</taxon>
        <taxon>Magnoliopsida</taxon>
        <taxon>eudicotyledons</taxon>
        <taxon>Gunneridae</taxon>
        <taxon>Pentapetalae</taxon>
        <taxon>rosids</taxon>
        <taxon>fabids</taxon>
        <taxon>Fabales</taxon>
        <taxon>Fabaceae</taxon>
        <taxon>Papilionoideae</taxon>
        <taxon>50 kb inversion clade</taxon>
        <taxon>NPAAA clade</taxon>
        <taxon>Hologalegina</taxon>
        <taxon>IRL clade</taxon>
        <taxon>Trifolieae</taxon>
        <taxon>Trifolium</taxon>
    </lineage>
</organism>
<dbReference type="EMBL" id="ASHM01132221">
    <property type="protein sequence ID" value="PNX59480.1"/>
    <property type="molecule type" value="Genomic_DNA"/>
</dbReference>
<evidence type="ECO:0000313" key="2">
    <source>
        <dbReference type="Proteomes" id="UP000236291"/>
    </source>
</evidence>
<evidence type="ECO:0000313" key="1">
    <source>
        <dbReference type="EMBL" id="PNX59480.1"/>
    </source>
</evidence>
<sequence length="72" mass="7846">MKICTSIHISSSLDNDCCSASQADLDILHSLPVTPILHHAPKIMQVHRKTPPVSSVKSGYAQLTQLLQLVEV</sequence>
<name>A0A2K3JZR4_TRIPR</name>
<comment type="caution">
    <text evidence="1">The sequence shown here is derived from an EMBL/GenBank/DDBJ whole genome shotgun (WGS) entry which is preliminary data.</text>
</comment>
<protein>
    <submittedName>
        <fullName evidence="1">Uncharacterized protein</fullName>
    </submittedName>
</protein>
<dbReference type="AlphaFoldDB" id="A0A2K3JZR4"/>
<dbReference type="Proteomes" id="UP000236291">
    <property type="component" value="Unassembled WGS sequence"/>
</dbReference>
<reference evidence="1 2" key="1">
    <citation type="journal article" date="2014" name="Am. J. Bot.">
        <title>Genome assembly and annotation for red clover (Trifolium pratense; Fabaceae).</title>
        <authorList>
            <person name="Istvanek J."/>
            <person name="Jaros M."/>
            <person name="Krenek A."/>
            <person name="Repkova J."/>
        </authorList>
    </citation>
    <scope>NUCLEOTIDE SEQUENCE [LARGE SCALE GENOMIC DNA]</scope>
    <source>
        <strain evidence="2">cv. Tatra</strain>
        <tissue evidence="1">Young leaves</tissue>
    </source>
</reference>